<dbReference type="Proteomes" id="UP000324091">
    <property type="component" value="Chromosome 17"/>
</dbReference>
<organism evidence="2 3">
    <name type="scientific">Takifugu flavidus</name>
    <name type="common">sansaifugu</name>
    <dbReference type="NCBI Taxonomy" id="433684"/>
    <lineage>
        <taxon>Eukaryota</taxon>
        <taxon>Metazoa</taxon>
        <taxon>Chordata</taxon>
        <taxon>Craniata</taxon>
        <taxon>Vertebrata</taxon>
        <taxon>Euteleostomi</taxon>
        <taxon>Actinopterygii</taxon>
        <taxon>Neopterygii</taxon>
        <taxon>Teleostei</taxon>
        <taxon>Neoteleostei</taxon>
        <taxon>Acanthomorphata</taxon>
        <taxon>Eupercaria</taxon>
        <taxon>Tetraodontiformes</taxon>
        <taxon>Tetradontoidea</taxon>
        <taxon>Tetraodontidae</taxon>
        <taxon>Takifugu</taxon>
    </lineage>
</organism>
<feature type="compositionally biased region" description="Basic and acidic residues" evidence="1">
    <location>
        <begin position="74"/>
        <end position="86"/>
    </location>
</feature>
<feature type="region of interest" description="Disordered" evidence="1">
    <location>
        <begin position="1"/>
        <end position="21"/>
    </location>
</feature>
<evidence type="ECO:0000313" key="3">
    <source>
        <dbReference type="Proteomes" id="UP000324091"/>
    </source>
</evidence>
<feature type="region of interest" description="Disordered" evidence="1">
    <location>
        <begin position="38"/>
        <end position="113"/>
    </location>
</feature>
<evidence type="ECO:0000256" key="1">
    <source>
        <dbReference type="SAM" id="MobiDB-lite"/>
    </source>
</evidence>
<proteinExistence type="predicted"/>
<name>A0A5C6NVE2_9TELE</name>
<sequence length="208" mass="22900">MILQRSLEREKHPFKGGKKRMGTIQLCTGRVEARLCRDQGCSPEPGGPSGTSKPDACCQKRFQQKNSATQAESAEEKERKSLDQRRSAAAAASVVGPLQPPRPQEPGGAFPTQTLLQNPQSGGSFPHFKPHSDDSHIGHSALYRQPEQLLGERRKTDVGRRMESRSDGWSCRIAKVTAVCIRLLQGHHFSLISPQAESRDVHNDTANV</sequence>
<keyword evidence="3" id="KW-1185">Reference proteome</keyword>
<dbReference type="EMBL" id="RHFK02000009">
    <property type="protein sequence ID" value="TWW71472.1"/>
    <property type="molecule type" value="Genomic_DNA"/>
</dbReference>
<accession>A0A5C6NVE2</accession>
<feature type="compositionally biased region" description="Basic and acidic residues" evidence="1">
    <location>
        <begin position="1"/>
        <end position="13"/>
    </location>
</feature>
<reference evidence="2 3" key="1">
    <citation type="submission" date="2019-04" db="EMBL/GenBank/DDBJ databases">
        <title>Chromosome genome assembly for Takifugu flavidus.</title>
        <authorList>
            <person name="Xiao S."/>
        </authorList>
    </citation>
    <scope>NUCLEOTIDE SEQUENCE [LARGE SCALE GENOMIC DNA]</scope>
    <source>
        <strain evidence="2">HTHZ2018</strain>
        <tissue evidence="2">Muscle</tissue>
    </source>
</reference>
<evidence type="ECO:0000313" key="2">
    <source>
        <dbReference type="EMBL" id="TWW71472.1"/>
    </source>
</evidence>
<comment type="caution">
    <text evidence="2">The sequence shown here is derived from an EMBL/GenBank/DDBJ whole genome shotgun (WGS) entry which is preliminary data.</text>
</comment>
<protein>
    <submittedName>
        <fullName evidence="2">Uncharacterized protein</fullName>
    </submittedName>
</protein>
<dbReference type="AlphaFoldDB" id="A0A5C6NVE2"/>
<gene>
    <name evidence="2" type="ORF">D4764_17G0009550</name>
</gene>